<evidence type="ECO:0000256" key="1">
    <source>
        <dbReference type="ARBA" id="ARBA00023015"/>
    </source>
</evidence>
<dbReference type="SUPFAM" id="SSF53822">
    <property type="entry name" value="Periplasmic binding protein-like I"/>
    <property type="match status" value="1"/>
</dbReference>
<name>A0A9X3F7N6_9BACT</name>
<reference evidence="5" key="1">
    <citation type="submission" date="2022-11" db="EMBL/GenBank/DDBJ databases">
        <title>Marilongibacter aestuarii gen. nov., sp. nov., isolated from tidal flat sediment.</title>
        <authorList>
            <person name="Jiayan W."/>
        </authorList>
    </citation>
    <scope>NUCLEOTIDE SEQUENCE</scope>
    <source>
        <strain evidence="5">Z1-6</strain>
    </source>
</reference>
<dbReference type="EMBL" id="JAPOHD010000030">
    <property type="protein sequence ID" value="MCY1722058.1"/>
    <property type="molecule type" value="Genomic_DNA"/>
</dbReference>
<dbReference type="SUPFAM" id="SSF46785">
    <property type="entry name" value="Winged helix' DNA-binding domain"/>
    <property type="match status" value="1"/>
</dbReference>
<sequence>MAKRRIIYIDPKSSTPKYKQIIESVYGGIERKTLKKGDKVPSINQICSDYNLSRDTVMMAFNALKEKGILLSRPGKGYYIDSVEIYNQEKVFVLFDELNAFKEDLYNSLISRLKGKASVEIFFHHFNYKVFKNLINESIGNYTSYIIMPATFDNTSNLISKIPKEKVFILDRLKPDLKDYPVVYQDFEMDFYDALVEGLPFLQKYRRLIFVNPGGKEPIERKAGFERFCIENNFSYDVIKSLSGIKPSIYEAYFLISDHDLVELVKIAKYYKMKLGKKFGIVSFNDTMLKEVVAGGITTISTDFNAMGKTLATMLLNRSFEQIRNTSRIIIRNSL</sequence>
<keyword evidence="6" id="KW-1185">Reference proteome</keyword>
<evidence type="ECO:0000259" key="4">
    <source>
        <dbReference type="PROSITE" id="PS50949"/>
    </source>
</evidence>
<dbReference type="PANTHER" id="PTHR38445">
    <property type="entry name" value="HTH-TYPE TRANSCRIPTIONAL REPRESSOR YTRA"/>
    <property type="match status" value="1"/>
</dbReference>
<keyword evidence="2" id="KW-0238">DNA-binding</keyword>
<dbReference type="Gene3D" id="1.10.10.10">
    <property type="entry name" value="Winged helix-like DNA-binding domain superfamily/Winged helix DNA-binding domain"/>
    <property type="match status" value="1"/>
</dbReference>
<dbReference type="CDD" id="cd07377">
    <property type="entry name" value="WHTH_GntR"/>
    <property type="match status" value="1"/>
</dbReference>
<organism evidence="5 6">
    <name type="scientific">Draconibacterium aestuarii</name>
    <dbReference type="NCBI Taxonomy" id="2998507"/>
    <lineage>
        <taxon>Bacteria</taxon>
        <taxon>Pseudomonadati</taxon>
        <taxon>Bacteroidota</taxon>
        <taxon>Bacteroidia</taxon>
        <taxon>Marinilabiliales</taxon>
        <taxon>Prolixibacteraceae</taxon>
        <taxon>Draconibacterium</taxon>
    </lineage>
</organism>
<proteinExistence type="predicted"/>
<comment type="caution">
    <text evidence="5">The sequence shown here is derived from an EMBL/GenBank/DDBJ whole genome shotgun (WGS) entry which is preliminary data.</text>
</comment>
<dbReference type="Pfam" id="PF13377">
    <property type="entry name" value="Peripla_BP_3"/>
    <property type="match status" value="1"/>
</dbReference>
<evidence type="ECO:0000256" key="3">
    <source>
        <dbReference type="ARBA" id="ARBA00023163"/>
    </source>
</evidence>
<dbReference type="PROSITE" id="PS50949">
    <property type="entry name" value="HTH_GNTR"/>
    <property type="match status" value="1"/>
</dbReference>
<keyword evidence="3" id="KW-0804">Transcription</keyword>
<dbReference type="InterPro" id="IPR036390">
    <property type="entry name" value="WH_DNA-bd_sf"/>
</dbReference>
<dbReference type="AlphaFoldDB" id="A0A9X3F7N6"/>
<dbReference type="RefSeq" id="WP_343334388.1">
    <property type="nucleotide sequence ID" value="NZ_JAPOHD010000030.1"/>
</dbReference>
<dbReference type="SMART" id="SM00345">
    <property type="entry name" value="HTH_GNTR"/>
    <property type="match status" value="1"/>
</dbReference>
<gene>
    <name evidence="5" type="ORF">OU798_17020</name>
</gene>
<dbReference type="GO" id="GO:0003677">
    <property type="term" value="F:DNA binding"/>
    <property type="evidence" value="ECO:0007669"/>
    <property type="project" value="UniProtKB-KW"/>
</dbReference>
<evidence type="ECO:0000313" key="6">
    <source>
        <dbReference type="Proteomes" id="UP001145087"/>
    </source>
</evidence>
<keyword evidence="1" id="KW-0805">Transcription regulation</keyword>
<dbReference type="InterPro" id="IPR046335">
    <property type="entry name" value="LacI/GalR-like_sensor"/>
</dbReference>
<evidence type="ECO:0000313" key="5">
    <source>
        <dbReference type="EMBL" id="MCY1722058.1"/>
    </source>
</evidence>
<dbReference type="InterPro" id="IPR036388">
    <property type="entry name" value="WH-like_DNA-bd_sf"/>
</dbReference>
<dbReference type="InterPro" id="IPR000524">
    <property type="entry name" value="Tscrpt_reg_HTH_GntR"/>
</dbReference>
<dbReference type="Gene3D" id="3.40.50.2300">
    <property type="match status" value="2"/>
</dbReference>
<accession>A0A9X3F7N6</accession>
<evidence type="ECO:0000256" key="2">
    <source>
        <dbReference type="ARBA" id="ARBA00023125"/>
    </source>
</evidence>
<dbReference type="InterPro" id="IPR028082">
    <property type="entry name" value="Peripla_BP_I"/>
</dbReference>
<dbReference type="GO" id="GO:0003700">
    <property type="term" value="F:DNA-binding transcription factor activity"/>
    <property type="evidence" value="ECO:0007669"/>
    <property type="project" value="InterPro"/>
</dbReference>
<dbReference type="PANTHER" id="PTHR38445:SF10">
    <property type="entry name" value="GNTR-FAMILY TRANSCRIPTIONAL REGULATOR"/>
    <property type="match status" value="1"/>
</dbReference>
<protein>
    <submittedName>
        <fullName evidence="5">GntR family transcriptional regulator</fullName>
    </submittedName>
</protein>
<dbReference type="Pfam" id="PF00392">
    <property type="entry name" value="GntR"/>
    <property type="match status" value="1"/>
</dbReference>
<feature type="domain" description="HTH gntR-type" evidence="4">
    <location>
        <begin position="15"/>
        <end position="83"/>
    </location>
</feature>
<dbReference type="Proteomes" id="UP001145087">
    <property type="component" value="Unassembled WGS sequence"/>
</dbReference>